<feature type="domain" description="Protein kinase" evidence="9">
    <location>
        <begin position="52"/>
        <end position="310"/>
    </location>
</feature>
<dbReference type="InterPro" id="IPR017441">
    <property type="entry name" value="Protein_kinase_ATP_BS"/>
</dbReference>
<keyword evidence="6 7" id="KW-0067">ATP-binding</keyword>
<evidence type="ECO:0000313" key="11">
    <source>
        <dbReference type="Proteomes" id="UP000007875"/>
    </source>
</evidence>
<dbReference type="GO" id="GO:0004674">
    <property type="term" value="F:protein serine/threonine kinase activity"/>
    <property type="evidence" value="ECO:0007669"/>
    <property type="project" value="UniProtKB-KW"/>
</dbReference>
<dbReference type="AlphaFoldDB" id="H2Y760"/>
<dbReference type="InterPro" id="IPR050538">
    <property type="entry name" value="MAP_kinase_kinase_kinase"/>
</dbReference>
<comment type="similarity">
    <text evidence="1">Belongs to the protein kinase superfamily. STE Ser/Thr protein kinase family. MAP kinase kinase kinase subfamily.</text>
</comment>
<dbReference type="SUPFAM" id="SSF56112">
    <property type="entry name" value="Protein kinase-like (PK-like)"/>
    <property type="match status" value="1"/>
</dbReference>
<proteinExistence type="inferred from homology"/>
<evidence type="ECO:0000256" key="1">
    <source>
        <dbReference type="ARBA" id="ARBA00006529"/>
    </source>
</evidence>
<reference evidence="10" key="3">
    <citation type="submission" date="2025-09" db="UniProtKB">
        <authorList>
            <consortium name="Ensembl"/>
        </authorList>
    </citation>
    <scope>IDENTIFICATION</scope>
</reference>
<keyword evidence="3" id="KW-0808">Transferase</keyword>
<evidence type="ECO:0000256" key="8">
    <source>
        <dbReference type="RuleBase" id="RU000304"/>
    </source>
</evidence>
<evidence type="ECO:0000256" key="6">
    <source>
        <dbReference type="ARBA" id="ARBA00022840"/>
    </source>
</evidence>
<keyword evidence="5" id="KW-0418">Kinase</keyword>
<keyword evidence="2 8" id="KW-0723">Serine/threonine-protein kinase</keyword>
<dbReference type="PROSITE" id="PS00107">
    <property type="entry name" value="PROTEIN_KINASE_ATP"/>
    <property type="match status" value="1"/>
</dbReference>
<evidence type="ECO:0000256" key="7">
    <source>
        <dbReference type="PROSITE-ProRule" id="PRU10141"/>
    </source>
</evidence>
<reference evidence="10" key="2">
    <citation type="submission" date="2025-08" db="UniProtKB">
        <authorList>
            <consortium name="Ensembl"/>
        </authorList>
    </citation>
    <scope>IDENTIFICATION</scope>
</reference>
<name>H2Y760_CIOSA</name>
<dbReference type="InterPro" id="IPR008271">
    <property type="entry name" value="Ser/Thr_kinase_AS"/>
</dbReference>
<dbReference type="InterPro" id="IPR011009">
    <property type="entry name" value="Kinase-like_dom_sf"/>
</dbReference>
<dbReference type="HOGENOM" id="CLU_000288_63_23_1"/>
<dbReference type="PROSITE" id="PS00108">
    <property type="entry name" value="PROTEIN_KINASE_ST"/>
    <property type="match status" value="1"/>
</dbReference>
<evidence type="ECO:0000256" key="3">
    <source>
        <dbReference type="ARBA" id="ARBA00022679"/>
    </source>
</evidence>
<accession>H2Y760</accession>
<dbReference type="PROSITE" id="PS50011">
    <property type="entry name" value="PROTEIN_KINASE_DOM"/>
    <property type="match status" value="1"/>
</dbReference>
<keyword evidence="11" id="KW-1185">Reference proteome</keyword>
<dbReference type="Gene3D" id="1.10.510.10">
    <property type="entry name" value="Transferase(Phosphotransferase) domain 1"/>
    <property type="match status" value="1"/>
</dbReference>
<dbReference type="InterPro" id="IPR000719">
    <property type="entry name" value="Prot_kinase_dom"/>
</dbReference>
<dbReference type="SMART" id="SM00220">
    <property type="entry name" value="S_TKc"/>
    <property type="match status" value="1"/>
</dbReference>
<sequence>QLPMEQINMTIADMDSKRDTHRINKGIIGCVVETPAAIPVVQLGVRTVSFRWQRGTKIGEGTFGRVYTCVNMDNGKLIAMKEIPFQANDEKKIQGVLEEITNFEGINHQNLVKYYGVELHRDQMYIFMEYCDSGTLEEVSRIGLPEAMIQQYTSQIVAAVYMLHNHGIVHRDIKGGNIFLTSSGLLKIGDFGSAVRLLDRTRTLPGEIASHAGITAAYTAPEVINSSVEMGYGRGADVWSVGCVVIEMASGKRPWYDHEPIQIMYKVGMGCKPVIPSSLTNDGFDFVEHCLEINPQKRWTIGKLQTHPFVKV</sequence>
<dbReference type="PANTHER" id="PTHR48016:SF32">
    <property type="entry name" value="MITOGEN-ACTIVATED PROTEIN KINASE KINASE KINASE 4"/>
    <property type="match status" value="1"/>
</dbReference>
<dbReference type="PANTHER" id="PTHR48016">
    <property type="entry name" value="MAP KINASE KINASE KINASE SSK2-RELATED-RELATED"/>
    <property type="match status" value="1"/>
</dbReference>
<dbReference type="GO" id="GO:0005524">
    <property type="term" value="F:ATP binding"/>
    <property type="evidence" value="ECO:0007669"/>
    <property type="project" value="UniProtKB-UniRule"/>
</dbReference>
<evidence type="ECO:0000256" key="4">
    <source>
        <dbReference type="ARBA" id="ARBA00022741"/>
    </source>
</evidence>
<evidence type="ECO:0000313" key="10">
    <source>
        <dbReference type="Ensembl" id="ENSCSAVP00000001158.1"/>
    </source>
</evidence>
<protein>
    <recommendedName>
        <fullName evidence="9">Protein kinase domain-containing protein</fullName>
    </recommendedName>
</protein>
<organism evidence="10 11">
    <name type="scientific">Ciona savignyi</name>
    <name type="common">Pacific transparent sea squirt</name>
    <dbReference type="NCBI Taxonomy" id="51511"/>
    <lineage>
        <taxon>Eukaryota</taxon>
        <taxon>Metazoa</taxon>
        <taxon>Chordata</taxon>
        <taxon>Tunicata</taxon>
        <taxon>Ascidiacea</taxon>
        <taxon>Phlebobranchia</taxon>
        <taxon>Cionidae</taxon>
        <taxon>Ciona</taxon>
    </lineage>
</organism>
<reference evidence="11" key="1">
    <citation type="submission" date="2003-08" db="EMBL/GenBank/DDBJ databases">
        <authorList>
            <person name="Birren B."/>
            <person name="Nusbaum C."/>
            <person name="Abebe A."/>
            <person name="Abouelleil A."/>
            <person name="Adekoya E."/>
            <person name="Ait-zahra M."/>
            <person name="Allen N."/>
            <person name="Allen T."/>
            <person name="An P."/>
            <person name="Anderson M."/>
            <person name="Anderson S."/>
            <person name="Arachchi H."/>
            <person name="Armbruster J."/>
            <person name="Bachantsang P."/>
            <person name="Baldwin J."/>
            <person name="Barry A."/>
            <person name="Bayul T."/>
            <person name="Blitshsteyn B."/>
            <person name="Bloom T."/>
            <person name="Blye J."/>
            <person name="Boguslavskiy L."/>
            <person name="Borowsky M."/>
            <person name="Boukhgalter B."/>
            <person name="Brunache A."/>
            <person name="Butler J."/>
            <person name="Calixte N."/>
            <person name="Calvo S."/>
            <person name="Camarata J."/>
            <person name="Campo K."/>
            <person name="Chang J."/>
            <person name="Cheshatsang Y."/>
            <person name="Citroen M."/>
            <person name="Collymore A."/>
            <person name="Considine T."/>
            <person name="Cook A."/>
            <person name="Cooke P."/>
            <person name="Corum B."/>
            <person name="Cuomo C."/>
            <person name="David R."/>
            <person name="Dawoe T."/>
            <person name="Degray S."/>
            <person name="Dodge S."/>
            <person name="Dooley K."/>
            <person name="Dorje P."/>
            <person name="Dorjee K."/>
            <person name="Dorris L."/>
            <person name="Duffey N."/>
            <person name="Dupes A."/>
            <person name="Elkins T."/>
            <person name="Engels R."/>
            <person name="Erickson J."/>
            <person name="Farina A."/>
            <person name="Faro S."/>
            <person name="Ferreira P."/>
            <person name="Fischer H."/>
            <person name="Fitzgerald M."/>
            <person name="Foley K."/>
            <person name="Gage D."/>
            <person name="Galagan J."/>
            <person name="Gearin G."/>
            <person name="Gnerre S."/>
            <person name="Gnirke A."/>
            <person name="Goyette A."/>
            <person name="Graham J."/>
            <person name="Grandbois E."/>
            <person name="Gyaltsen K."/>
            <person name="Hafez N."/>
            <person name="Hagopian D."/>
            <person name="Hagos B."/>
            <person name="Hall J."/>
            <person name="Hatcher B."/>
            <person name="Heller A."/>
            <person name="Higgins H."/>
            <person name="Honan T."/>
            <person name="Horn A."/>
            <person name="Houde N."/>
            <person name="Hughes L."/>
            <person name="Hulme W."/>
            <person name="Husby E."/>
            <person name="Iliev I."/>
            <person name="Jaffe D."/>
            <person name="Jones C."/>
            <person name="Kamal M."/>
            <person name="Kamat A."/>
            <person name="Kamvysselis M."/>
            <person name="Karlsson E."/>
            <person name="Kells C."/>
            <person name="Kieu A."/>
            <person name="Kisner P."/>
            <person name="Kodira C."/>
            <person name="Kulbokas E."/>
            <person name="Labutti K."/>
            <person name="Lama D."/>
            <person name="Landers T."/>
            <person name="Leger J."/>
            <person name="Levine S."/>
            <person name="Lewis D."/>
            <person name="Lewis T."/>
            <person name="Lindblad-toh K."/>
            <person name="Liu X."/>
            <person name="Lokyitsang T."/>
            <person name="Lokyitsang Y."/>
            <person name="Lucien O."/>
            <person name="Lui A."/>
            <person name="Ma L.J."/>
            <person name="Mabbitt R."/>
            <person name="Macdonald J."/>
            <person name="Maclean C."/>
            <person name="Major J."/>
            <person name="Manning J."/>
            <person name="Marabella R."/>
            <person name="Maru K."/>
            <person name="Matthews C."/>
            <person name="Mauceli E."/>
            <person name="Mccarthy M."/>
            <person name="Mcdonough S."/>
            <person name="Mcghee T."/>
            <person name="Meldrim J."/>
            <person name="Meneus L."/>
            <person name="Mesirov J."/>
            <person name="Mihalev A."/>
            <person name="Mihova T."/>
            <person name="Mikkelsen T."/>
            <person name="Mlenga V."/>
            <person name="Moru K."/>
            <person name="Mozes J."/>
            <person name="Mulrain L."/>
            <person name="Munson G."/>
            <person name="Naylor J."/>
            <person name="Newes C."/>
            <person name="Nguyen C."/>
            <person name="Nguyen N."/>
            <person name="Nguyen T."/>
            <person name="Nicol R."/>
            <person name="Nielsen C."/>
            <person name="Nizzari M."/>
            <person name="Norbu C."/>
            <person name="Norbu N."/>
            <person name="O'donnell P."/>
            <person name="Okoawo O."/>
            <person name="O'leary S."/>
            <person name="Omotosho B."/>
            <person name="O'neill K."/>
            <person name="Osman S."/>
            <person name="Parker S."/>
            <person name="Perrin D."/>
            <person name="Phunkhang P."/>
            <person name="Piqani B."/>
            <person name="Purcell S."/>
            <person name="Rachupka T."/>
            <person name="Ramasamy U."/>
            <person name="Rameau R."/>
            <person name="Ray V."/>
            <person name="Raymond C."/>
            <person name="Retta R."/>
            <person name="Richardson S."/>
            <person name="Rise C."/>
            <person name="Rodriguez J."/>
            <person name="Rogers J."/>
            <person name="Rogov P."/>
            <person name="Rutman M."/>
            <person name="Schupbach R."/>
            <person name="Seaman C."/>
            <person name="Settipalli S."/>
            <person name="Sharpe T."/>
            <person name="Sheridan J."/>
            <person name="Sherpa N."/>
            <person name="Shi J."/>
            <person name="Smirnov S."/>
            <person name="Smith C."/>
            <person name="Sougnez C."/>
            <person name="Spencer B."/>
            <person name="Stalker J."/>
            <person name="Stange-thomann N."/>
            <person name="Stavropoulos S."/>
            <person name="Stetson K."/>
            <person name="Stone C."/>
            <person name="Stone S."/>
            <person name="Stubbs M."/>
            <person name="Talamas J."/>
            <person name="Tchuinga P."/>
            <person name="Tenzing P."/>
            <person name="Tesfaye S."/>
            <person name="Theodore J."/>
            <person name="Thoulutsang Y."/>
            <person name="Topham K."/>
            <person name="Towey S."/>
            <person name="Tsamla T."/>
            <person name="Tsomo N."/>
            <person name="Vallee D."/>
            <person name="Vassiliev H."/>
            <person name="Venkataraman V."/>
            <person name="Vinson J."/>
            <person name="Vo A."/>
            <person name="Wade C."/>
            <person name="Wang S."/>
            <person name="Wangchuk T."/>
            <person name="Wangdi T."/>
            <person name="Whittaker C."/>
            <person name="Wilkinson J."/>
            <person name="Wu Y."/>
            <person name="Wyman D."/>
            <person name="Yadav S."/>
            <person name="Yang S."/>
            <person name="Yang X."/>
            <person name="Yeager S."/>
            <person name="Yee E."/>
            <person name="Young G."/>
            <person name="Zainoun J."/>
            <person name="Zembeck L."/>
            <person name="Zimmer A."/>
            <person name="Zody M."/>
            <person name="Lander E."/>
        </authorList>
    </citation>
    <scope>NUCLEOTIDE SEQUENCE [LARGE SCALE GENOMIC DNA]</scope>
</reference>
<feature type="binding site" evidence="7">
    <location>
        <position position="81"/>
    </location>
    <ligand>
        <name>ATP</name>
        <dbReference type="ChEBI" id="CHEBI:30616"/>
    </ligand>
</feature>
<evidence type="ECO:0000256" key="2">
    <source>
        <dbReference type="ARBA" id="ARBA00022527"/>
    </source>
</evidence>
<dbReference type="InParanoid" id="H2Y760"/>
<evidence type="ECO:0000259" key="9">
    <source>
        <dbReference type="PROSITE" id="PS50011"/>
    </source>
</evidence>
<keyword evidence="4 7" id="KW-0547">Nucleotide-binding</keyword>
<dbReference type="STRING" id="51511.ENSCSAVP00000001158"/>
<dbReference type="GeneTree" id="ENSGT00940000165701"/>
<dbReference type="eggNOG" id="KOG4645">
    <property type="taxonomic scope" value="Eukaryota"/>
</dbReference>
<dbReference type="OMA" id="PLIKVYM"/>
<dbReference type="Ensembl" id="ENSCSAVT00000001171.1">
    <property type="protein sequence ID" value="ENSCSAVP00000001158.1"/>
    <property type="gene ID" value="ENSCSAVG00000000650.1"/>
</dbReference>
<dbReference type="Pfam" id="PF00069">
    <property type="entry name" value="Pkinase"/>
    <property type="match status" value="1"/>
</dbReference>
<dbReference type="PIRSF" id="PIRSF000654">
    <property type="entry name" value="Integrin-linked_kinase"/>
    <property type="match status" value="1"/>
</dbReference>
<dbReference type="Proteomes" id="UP000007875">
    <property type="component" value="Unassembled WGS sequence"/>
</dbReference>
<evidence type="ECO:0000256" key="5">
    <source>
        <dbReference type="ARBA" id="ARBA00022777"/>
    </source>
</evidence>
<dbReference type="GO" id="GO:0035556">
    <property type="term" value="P:intracellular signal transduction"/>
    <property type="evidence" value="ECO:0007669"/>
    <property type="project" value="UniProtKB-ARBA"/>
</dbReference>